<sequence>MCFSCPEMTIILVCNTVSEIQSVIHRGKSIFASDLCPVERPLKGISHVCWIHRRMDCCMRLGYFVTIFSVRRDFKVYREYVCLQSEAFVPKLLKKLRLQGNNAATQL</sequence>
<protein>
    <submittedName>
        <fullName evidence="1">Uncharacterized protein</fullName>
    </submittedName>
</protein>
<reference evidence="1" key="3">
    <citation type="submission" date="2023-05" db="EMBL/GenBank/DDBJ databases">
        <authorList>
            <person name="Smith C.H."/>
        </authorList>
    </citation>
    <scope>NUCLEOTIDE SEQUENCE</scope>
    <source>
        <strain evidence="1">CHS0354</strain>
        <tissue evidence="1">Mantle</tissue>
    </source>
</reference>
<comment type="caution">
    <text evidence="1">The sequence shown here is derived from an EMBL/GenBank/DDBJ whole genome shotgun (WGS) entry which is preliminary data.</text>
</comment>
<dbReference type="Proteomes" id="UP001195483">
    <property type="component" value="Unassembled WGS sequence"/>
</dbReference>
<organism evidence="1 2">
    <name type="scientific">Potamilus streckersoni</name>
    <dbReference type="NCBI Taxonomy" id="2493646"/>
    <lineage>
        <taxon>Eukaryota</taxon>
        <taxon>Metazoa</taxon>
        <taxon>Spiralia</taxon>
        <taxon>Lophotrochozoa</taxon>
        <taxon>Mollusca</taxon>
        <taxon>Bivalvia</taxon>
        <taxon>Autobranchia</taxon>
        <taxon>Heteroconchia</taxon>
        <taxon>Palaeoheterodonta</taxon>
        <taxon>Unionida</taxon>
        <taxon>Unionoidea</taxon>
        <taxon>Unionidae</taxon>
        <taxon>Ambleminae</taxon>
        <taxon>Lampsilini</taxon>
        <taxon>Potamilus</taxon>
    </lineage>
</organism>
<dbReference type="AlphaFoldDB" id="A0AAE0TD95"/>
<dbReference type="EMBL" id="JAEAOA010000502">
    <property type="protein sequence ID" value="KAK3608270.1"/>
    <property type="molecule type" value="Genomic_DNA"/>
</dbReference>
<proteinExistence type="predicted"/>
<gene>
    <name evidence="1" type="ORF">CHS0354_007302</name>
</gene>
<name>A0AAE0TD95_9BIVA</name>
<reference evidence="1" key="2">
    <citation type="journal article" date="2021" name="Genome Biol. Evol.">
        <title>Developing a high-quality reference genome for a parasitic bivalve with doubly uniparental inheritance (Bivalvia: Unionida).</title>
        <authorList>
            <person name="Smith C.H."/>
        </authorList>
    </citation>
    <scope>NUCLEOTIDE SEQUENCE</scope>
    <source>
        <strain evidence="1">CHS0354</strain>
        <tissue evidence="1">Mantle</tissue>
    </source>
</reference>
<evidence type="ECO:0000313" key="2">
    <source>
        <dbReference type="Proteomes" id="UP001195483"/>
    </source>
</evidence>
<keyword evidence="2" id="KW-1185">Reference proteome</keyword>
<reference evidence="1" key="1">
    <citation type="journal article" date="2021" name="Genome Biol. Evol.">
        <title>A High-Quality Reference Genome for a Parasitic Bivalve with Doubly Uniparental Inheritance (Bivalvia: Unionida).</title>
        <authorList>
            <person name="Smith C.H."/>
        </authorList>
    </citation>
    <scope>NUCLEOTIDE SEQUENCE</scope>
    <source>
        <strain evidence="1">CHS0354</strain>
    </source>
</reference>
<accession>A0AAE0TD95</accession>
<evidence type="ECO:0000313" key="1">
    <source>
        <dbReference type="EMBL" id="KAK3608270.1"/>
    </source>
</evidence>